<protein>
    <recommendedName>
        <fullName evidence="2">C2H2-type domain-containing protein</fullName>
    </recommendedName>
</protein>
<keyword evidence="4" id="KW-1185">Reference proteome</keyword>
<dbReference type="EMBL" id="CAXITT010000314">
    <property type="protein sequence ID" value="CAL1538817.1"/>
    <property type="molecule type" value="Genomic_DNA"/>
</dbReference>
<evidence type="ECO:0000313" key="3">
    <source>
        <dbReference type="EMBL" id="CAL1538817.1"/>
    </source>
</evidence>
<dbReference type="AlphaFoldDB" id="A0AAV2HYT5"/>
<name>A0AAV2HYT5_LYMST</name>
<sequence length="128" mass="14361">MDTSNHMCLICNKTIIGLINYVEHFKSHATPQDGHIVEQKLNAWELKSINSSACMNGEKFSKNEQPNHRHSNHSAQESVTYSGDTSPLSEFIDNQDDYADPDLEGGDLLSSKRCPDFFQSLELKSATE</sequence>
<feature type="non-terminal residue" evidence="3">
    <location>
        <position position="128"/>
    </location>
</feature>
<dbReference type="PROSITE" id="PS00028">
    <property type="entry name" value="ZINC_FINGER_C2H2_1"/>
    <property type="match status" value="1"/>
</dbReference>
<feature type="compositionally biased region" description="Polar residues" evidence="1">
    <location>
        <begin position="73"/>
        <end position="88"/>
    </location>
</feature>
<feature type="region of interest" description="Disordered" evidence="1">
    <location>
        <begin position="56"/>
        <end position="112"/>
    </location>
</feature>
<organism evidence="3 4">
    <name type="scientific">Lymnaea stagnalis</name>
    <name type="common">Great pond snail</name>
    <name type="synonym">Helix stagnalis</name>
    <dbReference type="NCBI Taxonomy" id="6523"/>
    <lineage>
        <taxon>Eukaryota</taxon>
        <taxon>Metazoa</taxon>
        <taxon>Spiralia</taxon>
        <taxon>Lophotrochozoa</taxon>
        <taxon>Mollusca</taxon>
        <taxon>Gastropoda</taxon>
        <taxon>Heterobranchia</taxon>
        <taxon>Euthyneura</taxon>
        <taxon>Panpulmonata</taxon>
        <taxon>Hygrophila</taxon>
        <taxon>Lymnaeoidea</taxon>
        <taxon>Lymnaeidae</taxon>
        <taxon>Lymnaea</taxon>
    </lineage>
</organism>
<proteinExistence type="predicted"/>
<evidence type="ECO:0000313" key="4">
    <source>
        <dbReference type="Proteomes" id="UP001497497"/>
    </source>
</evidence>
<gene>
    <name evidence="3" type="ORF">GSLYS_00012638001</name>
</gene>
<evidence type="ECO:0000259" key="2">
    <source>
        <dbReference type="PROSITE" id="PS00028"/>
    </source>
</evidence>
<dbReference type="Proteomes" id="UP001497497">
    <property type="component" value="Unassembled WGS sequence"/>
</dbReference>
<comment type="caution">
    <text evidence="3">The sequence shown here is derived from an EMBL/GenBank/DDBJ whole genome shotgun (WGS) entry which is preliminary data.</text>
</comment>
<reference evidence="3 4" key="1">
    <citation type="submission" date="2024-04" db="EMBL/GenBank/DDBJ databases">
        <authorList>
            <consortium name="Genoscope - CEA"/>
            <person name="William W."/>
        </authorList>
    </citation>
    <scope>NUCLEOTIDE SEQUENCE [LARGE SCALE GENOMIC DNA]</scope>
</reference>
<accession>A0AAV2HYT5</accession>
<feature type="domain" description="C2H2-type" evidence="2">
    <location>
        <begin position="8"/>
        <end position="28"/>
    </location>
</feature>
<dbReference type="InterPro" id="IPR013087">
    <property type="entry name" value="Znf_C2H2_type"/>
</dbReference>
<feature type="compositionally biased region" description="Acidic residues" evidence="1">
    <location>
        <begin position="93"/>
        <end position="105"/>
    </location>
</feature>
<evidence type="ECO:0000256" key="1">
    <source>
        <dbReference type="SAM" id="MobiDB-lite"/>
    </source>
</evidence>